<proteinExistence type="predicted"/>
<dbReference type="InterPro" id="IPR036188">
    <property type="entry name" value="FAD/NAD-bd_sf"/>
</dbReference>
<dbReference type="Gene3D" id="3.50.50.60">
    <property type="entry name" value="FAD/NAD(P)-binding domain"/>
    <property type="match status" value="1"/>
</dbReference>
<gene>
    <name evidence="1" type="ORF">NYF23_08825</name>
</gene>
<protein>
    <submittedName>
        <fullName evidence="1">Uncharacterized protein</fullName>
    </submittedName>
</protein>
<organism evidence="1 2">
    <name type="scientific">SAR92 clade bacterium H455</name>
    <dbReference type="NCBI Taxonomy" id="2974818"/>
    <lineage>
        <taxon>Bacteria</taxon>
        <taxon>Pseudomonadati</taxon>
        <taxon>Pseudomonadota</taxon>
        <taxon>Gammaproteobacteria</taxon>
        <taxon>Cellvibrionales</taxon>
        <taxon>Porticoccaceae</taxon>
        <taxon>SAR92 clade</taxon>
    </lineage>
</organism>
<evidence type="ECO:0000313" key="2">
    <source>
        <dbReference type="Proteomes" id="UP001059934"/>
    </source>
</evidence>
<dbReference type="EMBL" id="CP103416">
    <property type="protein sequence ID" value="UVW34130.1"/>
    <property type="molecule type" value="Genomic_DNA"/>
</dbReference>
<name>A0ABY5TK37_9GAMM</name>
<dbReference type="SUPFAM" id="SSF51905">
    <property type="entry name" value="FAD/NAD(P)-binding domain"/>
    <property type="match status" value="1"/>
</dbReference>
<accession>A0ABY5TK37</accession>
<dbReference type="Proteomes" id="UP001059934">
    <property type="component" value="Chromosome"/>
</dbReference>
<evidence type="ECO:0000313" key="1">
    <source>
        <dbReference type="EMBL" id="UVW34130.1"/>
    </source>
</evidence>
<reference evidence="1" key="1">
    <citation type="submission" date="2022-08" db="EMBL/GenBank/DDBJ databases">
        <title>Catabolic pathway analysis in culturable SAR92 clade bacteria reveals their overlooked roles in DMSP degradation in coastal seas.</title>
        <authorList>
            <person name="He X."/>
            <person name="Zhang X."/>
            <person name="Zhang Y."/>
        </authorList>
    </citation>
    <scope>NUCLEOTIDE SEQUENCE</scope>
    <source>
        <strain evidence="1">H455</strain>
    </source>
</reference>
<sequence length="104" mass="11399">MGKLLKTDYLTIGSGLVGMAFADTLFTETDANIIIVGRYAKPGGHWNLAYPFVTLHQPSSFFGVSSKELSRGEIDQIGLNKGMGDLATGDEICAYFDDVMRQRF</sequence>
<keyword evidence="2" id="KW-1185">Reference proteome</keyword>